<gene>
    <name evidence="7" type="ORF">APLA_LOCUS10339</name>
</gene>
<keyword evidence="5 6" id="KW-0472">Membrane</keyword>
<comment type="similarity">
    <text evidence="2">Belongs to the peroxisomal membrane protein PXMP2/4 family.</text>
</comment>
<sequence>MVQCKKCKLFLSINKDDVIRCKGECNSVFHRKCVKNMKQFLQKECCEECSKSALAVLSPKITEQEEAYREHTARPLECPTAMEDLLREVNKKLEIVHKMDKDLEDIKNSVSFYAEKYQEMVEFKQQAEKKMKSMEQQQGIPKQEEVIVIGDMNIDLMNEKQNVISSNYKTTLCGHGLQMTIPTTTITREAIVDGQIQTSCIDHVLTSGGCMTLGDLVEQEFEFRSNKIPKRYDWTRAGHMFIVGILLGSFYHFYYTTLERCIPKVTMKTTAIKILLDQALVSPIALFGFYCGVDYLDGKPFEACKAELNKKFLKTFTIDCMYWPPIQFINFYFLPISYRVLYINVTTMIYYIFLSYMKHYDAKK</sequence>
<name>A0A8S1A4Y0_ARCPL</name>
<evidence type="ECO:0000256" key="1">
    <source>
        <dbReference type="ARBA" id="ARBA00004141"/>
    </source>
</evidence>
<feature type="transmembrane region" description="Helical" evidence="6">
    <location>
        <begin position="234"/>
        <end position="254"/>
    </location>
</feature>
<feature type="transmembrane region" description="Helical" evidence="6">
    <location>
        <begin position="274"/>
        <end position="296"/>
    </location>
</feature>
<evidence type="ECO:0000256" key="6">
    <source>
        <dbReference type="SAM" id="Phobius"/>
    </source>
</evidence>
<evidence type="ECO:0000313" key="8">
    <source>
        <dbReference type="Proteomes" id="UP000494256"/>
    </source>
</evidence>
<evidence type="ECO:0000313" key="7">
    <source>
        <dbReference type="EMBL" id="CAB3243352.1"/>
    </source>
</evidence>
<keyword evidence="4 6" id="KW-1133">Transmembrane helix</keyword>
<dbReference type="Proteomes" id="UP000494256">
    <property type="component" value="Unassembled WGS sequence"/>
</dbReference>
<dbReference type="EMBL" id="CADEBD010000314">
    <property type="protein sequence ID" value="CAB3243352.1"/>
    <property type="molecule type" value="Genomic_DNA"/>
</dbReference>
<accession>A0A8S1A4Y0</accession>
<dbReference type="PANTHER" id="PTHR11266:SF81">
    <property type="entry name" value="GH12661P-RELATED"/>
    <property type="match status" value="1"/>
</dbReference>
<dbReference type="PANTHER" id="PTHR11266">
    <property type="entry name" value="PEROXISOMAL MEMBRANE PROTEIN 2, PXMP2 MPV17"/>
    <property type="match status" value="1"/>
</dbReference>
<dbReference type="GO" id="GO:0016020">
    <property type="term" value="C:membrane"/>
    <property type="evidence" value="ECO:0007669"/>
    <property type="project" value="UniProtKB-SubCell"/>
</dbReference>
<dbReference type="InterPro" id="IPR036691">
    <property type="entry name" value="Endo/exonu/phosph_ase_sf"/>
</dbReference>
<evidence type="ECO:0000256" key="5">
    <source>
        <dbReference type="ARBA" id="ARBA00023136"/>
    </source>
</evidence>
<dbReference type="OrthoDB" id="298344at2759"/>
<dbReference type="SUPFAM" id="SSF56219">
    <property type="entry name" value="DNase I-like"/>
    <property type="match status" value="1"/>
</dbReference>
<reference evidence="7 8" key="1">
    <citation type="submission" date="2020-04" db="EMBL/GenBank/DDBJ databases">
        <authorList>
            <person name="Wallbank WR R."/>
            <person name="Pardo Diaz C."/>
            <person name="Kozak K."/>
            <person name="Martin S."/>
            <person name="Jiggins C."/>
            <person name="Moest M."/>
            <person name="Warren A I."/>
            <person name="Byers J.R.P. K."/>
            <person name="Montejo-Kovacevich G."/>
            <person name="Yen C E."/>
        </authorList>
    </citation>
    <scope>NUCLEOTIDE SEQUENCE [LARGE SCALE GENOMIC DNA]</scope>
</reference>
<evidence type="ECO:0000256" key="3">
    <source>
        <dbReference type="ARBA" id="ARBA00022692"/>
    </source>
</evidence>
<comment type="subcellular location">
    <subcellularLocation>
        <location evidence="1">Membrane</location>
        <topology evidence="1">Multi-pass membrane protein</topology>
    </subcellularLocation>
</comment>
<protein>
    <submittedName>
        <fullName evidence="7">Uncharacterized protein</fullName>
    </submittedName>
</protein>
<organism evidence="7 8">
    <name type="scientific">Arctia plantaginis</name>
    <name type="common">Wood tiger moth</name>
    <name type="synonym">Phalaena plantaginis</name>
    <dbReference type="NCBI Taxonomy" id="874455"/>
    <lineage>
        <taxon>Eukaryota</taxon>
        <taxon>Metazoa</taxon>
        <taxon>Ecdysozoa</taxon>
        <taxon>Arthropoda</taxon>
        <taxon>Hexapoda</taxon>
        <taxon>Insecta</taxon>
        <taxon>Pterygota</taxon>
        <taxon>Neoptera</taxon>
        <taxon>Endopterygota</taxon>
        <taxon>Lepidoptera</taxon>
        <taxon>Glossata</taxon>
        <taxon>Ditrysia</taxon>
        <taxon>Noctuoidea</taxon>
        <taxon>Erebidae</taxon>
        <taxon>Arctiinae</taxon>
        <taxon>Arctia</taxon>
    </lineage>
</organism>
<evidence type="ECO:0000256" key="2">
    <source>
        <dbReference type="ARBA" id="ARBA00006824"/>
    </source>
</evidence>
<dbReference type="GO" id="GO:0061668">
    <property type="term" value="P:mitochondrial ribosome assembly"/>
    <property type="evidence" value="ECO:0007669"/>
    <property type="project" value="TreeGrafter"/>
</dbReference>
<dbReference type="AlphaFoldDB" id="A0A8S1A4Y0"/>
<dbReference type="Pfam" id="PF04117">
    <property type="entry name" value="Mpv17_PMP22"/>
    <property type="match status" value="1"/>
</dbReference>
<evidence type="ECO:0000256" key="4">
    <source>
        <dbReference type="ARBA" id="ARBA00022989"/>
    </source>
</evidence>
<dbReference type="InterPro" id="IPR007248">
    <property type="entry name" value="Mpv17_PMP22"/>
</dbReference>
<keyword evidence="3 6" id="KW-0812">Transmembrane</keyword>
<dbReference type="GO" id="GO:0005739">
    <property type="term" value="C:mitochondrion"/>
    <property type="evidence" value="ECO:0007669"/>
    <property type="project" value="TreeGrafter"/>
</dbReference>
<feature type="transmembrane region" description="Helical" evidence="6">
    <location>
        <begin position="340"/>
        <end position="357"/>
    </location>
</feature>
<comment type="caution">
    <text evidence="7">The sequence shown here is derived from an EMBL/GenBank/DDBJ whole genome shotgun (WGS) entry which is preliminary data.</text>
</comment>
<proteinExistence type="inferred from homology"/>